<keyword evidence="1" id="KW-1133">Transmembrane helix</keyword>
<protein>
    <submittedName>
        <fullName evidence="2">Uncharacterized protein</fullName>
    </submittedName>
</protein>
<dbReference type="AlphaFoldDB" id="A0A9X3SRS9"/>
<evidence type="ECO:0000256" key="1">
    <source>
        <dbReference type="SAM" id="Phobius"/>
    </source>
</evidence>
<evidence type="ECO:0000313" key="2">
    <source>
        <dbReference type="EMBL" id="MDA1360269.1"/>
    </source>
</evidence>
<dbReference type="Proteomes" id="UP001146067">
    <property type="component" value="Unassembled WGS sequence"/>
</dbReference>
<gene>
    <name evidence="2" type="ORF">O1R50_11585</name>
</gene>
<keyword evidence="1" id="KW-0812">Transmembrane</keyword>
<accession>A0A9X3SRS9</accession>
<dbReference type="EMBL" id="JAPZVP010000008">
    <property type="protein sequence ID" value="MDA1360269.1"/>
    <property type="molecule type" value="Genomic_DNA"/>
</dbReference>
<feature type="transmembrane region" description="Helical" evidence="1">
    <location>
        <begin position="76"/>
        <end position="95"/>
    </location>
</feature>
<keyword evidence="3" id="KW-1185">Reference proteome</keyword>
<proteinExistence type="predicted"/>
<dbReference type="RefSeq" id="WP_270110183.1">
    <property type="nucleotide sequence ID" value="NZ_JAPZVP010000008.1"/>
</dbReference>
<evidence type="ECO:0000313" key="3">
    <source>
        <dbReference type="Proteomes" id="UP001146067"/>
    </source>
</evidence>
<comment type="caution">
    <text evidence="2">The sequence shown here is derived from an EMBL/GenBank/DDBJ whole genome shotgun (WGS) entry which is preliminary data.</text>
</comment>
<organism evidence="2 3">
    <name type="scientific">Glycomyces luteolus</name>
    <dbReference type="NCBI Taxonomy" id="2670330"/>
    <lineage>
        <taxon>Bacteria</taxon>
        <taxon>Bacillati</taxon>
        <taxon>Actinomycetota</taxon>
        <taxon>Actinomycetes</taxon>
        <taxon>Glycomycetales</taxon>
        <taxon>Glycomycetaceae</taxon>
        <taxon>Glycomyces</taxon>
    </lineage>
</organism>
<name>A0A9X3SRS9_9ACTN</name>
<reference evidence="2" key="1">
    <citation type="submission" date="2022-12" db="EMBL/GenBank/DDBJ databases">
        <title>Gycomyces niveus sp.nov.,a novel actinomycete isolated from soil in Shouguan.</title>
        <authorList>
            <person name="Yang X."/>
        </authorList>
    </citation>
    <scope>NUCLEOTIDE SEQUENCE</scope>
    <source>
        <strain evidence="2">NEAU-A15</strain>
    </source>
</reference>
<sequence length="101" mass="10716">MNGLHLAFNGDSGGFEIVVGVLQTLEIRARLDNHGDHDLAECDGLMDGPPCVANAMRGLMLGPDALPHGHTVTGDVLWTLGWSLGLIILFAPLAARAYKRA</sequence>
<keyword evidence="1" id="KW-0472">Membrane</keyword>